<organism evidence="1 2">
    <name type="scientific">Austropuccinia psidii MF-1</name>
    <dbReference type="NCBI Taxonomy" id="1389203"/>
    <lineage>
        <taxon>Eukaryota</taxon>
        <taxon>Fungi</taxon>
        <taxon>Dikarya</taxon>
        <taxon>Basidiomycota</taxon>
        <taxon>Pucciniomycotina</taxon>
        <taxon>Pucciniomycetes</taxon>
        <taxon>Pucciniales</taxon>
        <taxon>Sphaerophragmiaceae</taxon>
        <taxon>Austropuccinia</taxon>
    </lineage>
</organism>
<dbReference type="AlphaFoldDB" id="A0A9Q3Q878"/>
<reference evidence="1" key="1">
    <citation type="submission" date="2021-03" db="EMBL/GenBank/DDBJ databases">
        <title>Draft genome sequence of rust myrtle Austropuccinia psidii MF-1, a brazilian biotype.</title>
        <authorList>
            <person name="Quecine M.C."/>
            <person name="Pachon D.M.R."/>
            <person name="Bonatelli M.L."/>
            <person name="Correr F.H."/>
            <person name="Franceschini L.M."/>
            <person name="Leite T.F."/>
            <person name="Margarido G.R.A."/>
            <person name="Almeida C.A."/>
            <person name="Ferrarezi J.A."/>
            <person name="Labate C.A."/>
        </authorList>
    </citation>
    <scope>NUCLEOTIDE SEQUENCE</scope>
    <source>
        <strain evidence="1">MF-1</strain>
    </source>
</reference>
<protein>
    <submittedName>
        <fullName evidence="1">Uncharacterized protein</fullName>
    </submittedName>
</protein>
<accession>A0A9Q3Q878</accession>
<proteinExistence type="predicted"/>
<comment type="caution">
    <text evidence="1">The sequence shown here is derived from an EMBL/GenBank/DDBJ whole genome shotgun (WGS) entry which is preliminary data.</text>
</comment>
<name>A0A9Q3Q878_9BASI</name>
<evidence type="ECO:0000313" key="2">
    <source>
        <dbReference type="Proteomes" id="UP000765509"/>
    </source>
</evidence>
<dbReference type="Proteomes" id="UP000765509">
    <property type="component" value="Unassembled WGS sequence"/>
</dbReference>
<dbReference type="EMBL" id="AVOT02131960">
    <property type="protein sequence ID" value="MBW0588829.1"/>
    <property type="molecule type" value="Genomic_DNA"/>
</dbReference>
<keyword evidence="2" id="KW-1185">Reference proteome</keyword>
<gene>
    <name evidence="1" type="ORF">O181_128544</name>
</gene>
<sequence length="106" mass="11381">MSYFALSIYIDENSHKIIAILHNGYCYTIRCICNTNLNTDAPSISPPTSVTTFSGSVLAWPQSHNPLPTTNGHHSPQALVESVISQPAATSVGNLCQPVTQNRALA</sequence>
<evidence type="ECO:0000313" key="1">
    <source>
        <dbReference type="EMBL" id="MBW0588829.1"/>
    </source>
</evidence>